<dbReference type="GO" id="GO:0016758">
    <property type="term" value="F:hexosyltransferase activity"/>
    <property type="evidence" value="ECO:0007669"/>
    <property type="project" value="InterPro"/>
</dbReference>
<dbReference type="Gene3D" id="3.40.50.11190">
    <property type="match status" value="1"/>
</dbReference>
<dbReference type="Gene3D" id="3.40.50.2000">
    <property type="entry name" value="Glycogen Phosphorylase B"/>
    <property type="match status" value="1"/>
</dbReference>
<dbReference type="EMBL" id="CP032090">
    <property type="protein sequence ID" value="AXV66481.1"/>
    <property type="molecule type" value="Genomic_DNA"/>
</dbReference>
<gene>
    <name evidence="4" type="primary">pseG</name>
    <name evidence="4" type="ORF">D0907_14880</name>
</gene>
<dbReference type="Proteomes" id="UP000264605">
    <property type="component" value="Chromosome"/>
</dbReference>
<feature type="binding site" evidence="2">
    <location>
        <position position="277"/>
    </location>
    <ligand>
        <name>substrate</name>
    </ligand>
</feature>
<dbReference type="GO" id="GO:0016787">
    <property type="term" value="F:hydrolase activity"/>
    <property type="evidence" value="ECO:0007669"/>
    <property type="project" value="UniProtKB-KW"/>
</dbReference>
<organism evidence="4 5">
    <name type="scientific">Pseudoalteromonas lipolytica</name>
    <dbReference type="NCBI Taxonomy" id="570156"/>
    <lineage>
        <taxon>Bacteria</taxon>
        <taxon>Pseudomonadati</taxon>
        <taxon>Pseudomonadota</taxon>
        <taxon>Gammaproteobacteria</taxon>
        <taxon>Alteromonadales</taxon>
        <taxon>Pseudoalteromonadaceae</taxon>
        <taxon>Pseudoalteromonas</taxon>
    </lineage>
</organism>
<evidence type="ECO:0000259" key="3">
    <source>
        <dbReference type="PROSITE" id="PS51186"/>
    </source>
</evidence>
<dbReference type="InterPro" id="IPR000182">
    <property type="entry name" value="GNAT_dom"/>
</dbReference>
<dbReference type="InterPro" id="IPR020023">
    <property type="entry name" value="PseG"/>
</dbReference>
<dbReference type="GO" id="GO:0016747">
    <property type="term" value="F:acyltransferase activity, transferring groups other than amino-acyl groups"/>
    <property type="evidence" value="ECO:0007669"/>
    <property type="project" value="InterPro"/>
</dbReference>
<feature type="active site" description="Proton acceptor" evidence="1">
    <location>
        <position position="18"/>
    </location>
</feature>
<dbReference type="PANTHER" id="PTHR43415">
    <property type="entry name" value="SPERMIDINE N(1)-ACETYLTRANSFERASE"/>
    <property type="match status" value="1"/>
</dbReference>
<evidence type="ECO:0000313" key="5">
    <source>
        <dbReference type="Proteomes" id="UP000264605"/>
    </source>
</evidence>
<dbReference type="InterPro" id="IPR007235">
    <property type="entry name" value="Glyco_trans_28_C"/>
</dbReference>
<dbReference type="NCBIfam" id="TIGR03590">
    <property type="entry name" value="PseG"/>
    <property type="match status" value="1"/>
</dbReference>
<evidence type="ECO:0000313" key="4">
    <source>
        <dbReference type="EMBL" id="AXV66481.1"/>
    </source>
</evidence>
<dbReference type="Gene3D" id="3.40.630.30">
    <property type="match status" value="1"/>
</dbReference>
<evidence type="ECO:0000256" key="1">
    <source>
        <dbReference type="PIRSR" id="PIRSR620023-1"/>
    </source>
</evidence>
<accession>A0AAD0S1T5</accession>
<dbReference type="InterPro" id="IPR016181">
    <property type="entry name" value="Acyl_CoA_acyltransferase"/>
</dbReference>
<dbReference type="GeneID" id="99506760"/>
<evidence type="ECO:0000256" key="2">
    <source>
        <dbReference type="PIRSR" id="PIRSR620023-2"/>
    </source>
</evidence>
<dbReference type="AlphaFoldDB" id="A0AAD0S1T5"/>
<feature type="domain" description="N-acetyltransferase" evidence="3">
    <location>
        <begin position="361"/>
        <end position="508"/>
    </location>
</feature>
<dbReference type="Pfam" id="PF04101">
    <property type="entry name" value="Glyco_tran_28_C"/>
    <property type="match status" value="1"/>
</dbReference>
<proteinExistence type="predicted"/>
<sequence length="508" mass="56447">MLKIAFRVDASIHIGSGHVMRCLVLADALSINGHQVVFLTRPQAGDLISFIKQRGHNVCPLSALACPVEPVSTDDYQGWLQVPELDDAAECADLIKSTDLVIVDHYGIGALWHKRVKETHDCKVVVIDDLVRAHNAELIIDQTLQRHAAEYNRKNANALVLAGTQYALIAPVFATYHQQCQVEKQPPLRQPPRILLSMGGIDAPNATLRALQALQQLDTKPLVTVLLSPRAPNYESVKAFSLQHSHWVTHIDFVSDMAALMAEHSLAIGAPGSTSWERACVGLPSIIIALAENQQTISRNLALVGAAKQVDLSRIQTDLVPTYHELLSQYEEIRRINLQLCDGQGVQRVVKAINRLSEFRLKLRPAITSDIEQVYEWQCKPETRKYALNKAVPSFSEHQAWMTKKLAANNDYFYIIELVDENNKETAPVGVVRLDNSAQGQYTISIFIDADYFGKGIGKYALQQIDNLHPDVIINATVLKENAASQALFSSAGYQRVNSEQFTRPVVE</sequence>
<dbReference type="RefSeq" id="WP_075593910.1">
    <property type="nucleotide sequence ID" value="NZ_CP032090.1"/>
</dbReference>
<dbReference type="SUPFAM" id="SSF53756">
    <property type="entry name" value="UDP-Glycosyltransferase/glycogen phosphorylase"/>
    <property type="match status" value="1"/>
</dbReference>
<dbReference type="PANTHER" id="PTHR43415:SF3">
    <property type="entry name" value="GNAT-FAMILY ACETYLTRANSFERASE"/>
    <property type="match status" value="1"/>
</dbReference>
<dbReference type="Pfam" id="PF13302">
    <property type="entry name" value="Acetyltransf_3"/>
    <property type="match status" value="1"/>
</dbReference>
<keyword evidence="4" id="KW-0378">Hydrolase</keyword>
<dbReference type="PROSITE" id="PS51186">
    <property type="entry name" value="GNAT"/>
    <property type="match status" value="1"/>
</dbReference>
<dbReference type="EC" id="3.6.1.57" evidence="4"/>
<reference evidence="4 5" key="1">
    <citation type="submission" date="2018-08" db="EMBL/GenBank/DDBJ databases">
        <title>Draft genome sequence of Pseudoalteromonas donghaensis HJ51.</title>
        <authorList>
            <person name="Oh J."/>
            <person name="Roh D."/>
        </authorList>
    </citation>
    <scope>NUCLEOTIDE SEQUENCE [LARGE SCALE GENOMIC DNA]</scope>
    <source>
        <strain evidence="4 5">HJ51</strain>
    </source>
</reference>
<dbReference type="KEGG" id="pdj:D0907_14880"/>
<dbReference type="SUPFAM" id="SSF55729">
    <property type="entry name" value="Acyl-CoA N-acyltransferases (Nat)"/>
    <property type="match status" value="1"/>
</dbReference>
<name>A0AAD0S1T5_9GAMM</name>
<protein>
    <submittedName>
        <fullName evidence="4">UDP-2,4-diacetamido-2,4, 6-trideoxy-beta-L-altropyranose hydrolase</fullName>
        <ecNumber evidence="4">3.6.1.57</ecNumber>
    </submittedName>
</protein>